<protein>
    <submittedName>
        <fullName evidence="2">Uncharacterized protein</fullName>
    </submittedName>
</protein>
<evidence type="ECO:0000256" key="1">
    <source>
        <dbReference type="SAM" id="MobiDB-lite"/>
    </source>
</evidence>
<dbReference type="AlphaFoldDB" id="A0A4D4MYU3"/>
<proteinExistence type="predicted"/>
<feature type="region of interest" description="Disordered" evidence="1">
    <location>
        <begin position="219"/>
        <end position="242"/>
    </location>
</feature>
<evidence type="ECO:0000313" key="3">
    <source>
        <dbReference type="Proteomes" id="UP000299211"/>
    </source>
</evidence>
<feature type="compositionally biased region" description="Basic and acidic residues" evidence="1">
    <location>
        <begin position="220"/>
        <end position="230"/>
    </location>
</feature>
<sequence length="636" mass="67073">MDLDQNAAVGQRVTGDLDLGLRGGERRRVLEQLGEQVHEVVDDPARDLGGRDRGQLDALVLLHLGGGGAEHVDQRDRAGPAAAGLFTGEHEEVLTVTAHAGREVVELEQGGQLVRVGLAGLQFGDERELTLDEALGAAREVGEHRVDVASQQGLLGGESYGLAVHVVEGRGHLADLVLGVHTDRLHGRVDVLRVGLGQLPDQLGQAVLGDLGRGVLEPAQRADHGAGHDEGADERDAEDDEDQRTRDDRFLLGLVAQLAGLLLHLVEQGELDLRHLLELGRVVVDPVLVRALVLLADAVLVAQRALRVLVGGLDGRVAAVDGLRQIFVAVAVDAVEARYLGFLAVQGRERVLAVVLGELAEGVVARGQRRRDDRALHGRVLLGGREGRQGARALDHLRVAGRLGHVLREAEQLGDEAVVALDRLRGVLGVLVGDVADAAQVAQLTGQTHDAVADAGELAVAAGVVDLLGAREEGGARAVRLLADALDREVGGRGAVRQRTCRLVALVLERGGELGRLLGHVGQQLHVVELLDLVHGVADAQRAERGRGDHGEREQRDQTRGDAPVAQSYARAAAGAAARRLRGWSGGLGRTGAPTALAGLTRSRVLGVLGRGTAVGPAVRLRLRRSAAIPLETSLH</sequence>
<accession>A0A4D4MYU3</accession>
<reference evidence="2 3" key="1">
    <citation type="submission" date="2019-04" db="EMBL/GenBank/DDBJ databases">
        <title>Draft genome sequences of Streptomyces avermitilis ATCC 31267.</title>
        <authorList>
            <person name="Komaki H."/>
            <person name="Tamura T."/>
            <person name="Hosoyama A."/>
        </authorList>
    </citation>
    <scope>NUCLEOTIDE SEQUENCE [LARGE SCALE GENOMIC DNA]</scope>
    <source>
        <strain evidence="2 3">ATCC 31267</strain>
    </source>
</reference>
<feature type="region of interest" description="Disordered" evidence="1">
    <location>
        <begin position="541"/>
        <end position="565"/>
    </location>
</feature>
<evidence type="ECO:0000313" key="2">
    <source>
        <dbReference type="EMBL" id="GDY77360.1"/>
    </source>
</evidence>
<feature type="compositionally biased region" description="Acidic residues" evidence="1">
    <location>
        <begin position="231"/>
        <end position="242"/>
    </location>
</feature>
<organism evidence="2 3">
    <name type="scientific">Streptomyces avermitilis</name>
    <dbReference type="NCBI Taxonomy" id="33903"/>
    <lineage>
        <taxon>Bacteria</taxon>
        <taxon>Bacillati</taxon>
        <taxon>Actinomycetota</taxon>
        <taxon>Actinomycetes</taxon>
        <taxon>Kitasatosporales</taxon>
        <taxon>Streptomycetaceae</taxon>
        <taxon>Streptomyces</taxon>
    </lineage>
</organism>
<dbReference type="EMBL" id="BJHY01000001">
    <property type="protein sequence ID" value="GDY77360.1"/>
    <property type="molecule type" value="Genomic_DNA"/>
</dbReference>
<dbReference type="Proteomes" id="UP000299211">
    <property type="component" value="Unassembled WGS sequence"/>
</dbReference>
<name>A0A4D4MYU3_STRAX</name>
<feature type="compositionally biased region" description="Basic and acidic residues" evidence="1">
    <location>
        <begin position="541"/>
        <end position="560"/>
    </location>
</feature>
<comment type="caution">
    <text evidence="2">The sequence shown here is derived from an EMBL/GenBank/DDBJ whole genome shotgun (WGS) entry which is preliminary data.</text>
</comment>
<gene>
    <name evidence="2" type="ORF">SAV31267_068450</name>
</gene>